<protein>
    <submittedName>
        <fullName evidence="2">RidA family protein</fullName>
    </submittedName>
</protein>
<dbReference type="EMBL" id="CP035807">
    <property type="protein sequence ID" value="QEN06318.1"/>
    <property type="molecule type" value="Genomic_DNA"/>
</dbReference>
<dbReference type="InterPro" id="IPR035959">
    <property type="entry name" value="RutC-like_sf"/>
</dbReference>
<gene>
    <name evidence="2" type="ORF">EW093_00290</name>
</gene>
<dbReference type="AlphaFoldDB" id="A0A5C1QG29"/>
<accession>A0A5C1QG29</accession>
<dbReference type="InterPro" id="IPR019897">
    <property type="entry name" value="RidA_CS"/>
</dbReference>
<sequence>MNYVSTKNAPMAIGPYSQGVINNGLLYTSGQIAIDPKTQKFINGSVEEQTEQVIKNLKGILEECNTSFDKVIKVTIFLTNLDNFDLVNTIYGEYFKSKPARSTVEVSALPKNALIEIECIATIS</sequence>
<dbReference type="Proteomes" id="UP000323824">
    <property type="component" value="Chromosome"/>
</dbReference>
<dbReference type="SUPFAM" id="SSF55298">
    <property type="entry name" value="YjgF-like"/>
    <property type="match status" value="1"/>
</dbReference>
<comment type="similarity">
    <text evidence="1">Belongs to the RutC family.</text>
</comment>
<dbReference type="Gene3D" id="3.30.1330.40">
    <property type="entry name" value="RutC-like"/>
    <property type="match status" value="1"/>
</dbReference>
<reference evidence="2 3" key="1">
    <citation type="submission" date="2019-02" db="EMBL/GenBank/DDBJ databases">
        <authorList>
            <person name="Fomenkov A."/>
            <person name="Dubinina G."/>
            <person name="Grabovich M."/>
            <person name="Vincze T."/>
            <person name="Roberts R.J."/>
        </authorList>
    </citation>
    <scope>NUCLEOTIDE SEQUENCE [LARGE SCALE GENOMIC DNA]</scope>
    <source>
        <strain evidence="2 3">P</strain>
    </source>
</reference>
<dbReference type="InterPro" id="IPR006175">
    <property type="entry name" value="YjgF/YER057c/UK114"/>
</dbReference>
<dbReference type="GO" id="GO:0005829">
    <property type="term" value="C:cytosol"/>
    <property type="evidence" value="ECO:0007669"/>
    <property type="project" value="TreeGrafter"/>
</dbReference>
<name>A0A5C1QG29_9SPIO</name>
<dbReference type="PANTHER" id="PTHR11803">
    <property type="entry name" value="2-IMINOBUTANOATE/2-IMINOPROPANOATE DEAMINASE RIDA"/>
    <property type="match status" value="1"/>
</dbReference>
<dbReference type="PROSITE" id="PS01094">
    <property type="entry name" value="UPF0076"/>
    <property type="match status" value="1"/>
</dbReference>
<reference evidence="2 3" key="2">
    <citation type="submission" date="2019-09" db="EMBL/GenBank/DDBJ databases">
        <title>Complete Genome Sequence and Methylome Analysis of free living Spirochaetas.</title>
        <authorList>
            <person name="Leshcheva N."/>
            <person name="Mikheeva N."/>
        </authorList>
    </citation>
    <scope>NUCLEOTIDE SEQUENCE [LARGE SCALE GENOMIC DNA]</scope>
    <source>
        <strain evidence="2 3">P</strain>
    </source>
</reference>
<dbReference type="OrthoDB" id="9803101at2"/>
<proteinExistence type="inferred from homology"/>
<dbReference type="NCBIfam" id="TIGR00004">
    <property type="entry name" value="Rid family detoxifying hydrolase"/>
    <property type="match status" value="1"/>
</dbReference>
<evidence type="ECO:0000256" key="1">
    <source>
        <dbReference type="ARBA" id="ARBA00010552"/>
    </source>
</evidence>
<dbReference type="PANTHER" id="PTHR11803:SF58">
    <property type="entry name" value="PROTEIN HMF1-RELATED"/>
    <property type="match status" value="1"/>
</dbReference>
<dbReference type="KEGG" id="sper:EW093_00290"/>
<dbReference type="GO" id="GO:0019239">
    <property type="term" value="F:deaminase activity"/>
    <property type="evidence" value="ECO:0007669"/>
    <property type="project" value="TreeGrafter"/>
</dbReference>
<keyword evidence="3" id="KW-1185">Reference proteome</keyword>
<dbReference type="InterPro" id="IPR006056">
    <property type="entry name" value="RidA"/>
</dbReference>
<organism evidence="2 3">
    <name type="scientific">Thiospirochaeta perfilievii</name>
    <dbReference type="NCBI Taxonomy" id="252967"/>
    <lineage>
        <taxon>Bacteria</taxon>
        <taxon>Pseudomonadati</taxon>
        <taxon>Spirochaetota</taxon>
        <taxon>Spirochaetia</taxon>
        <taxon>Spirochaetales</taxon>
        <taxon>Spirochaetaceae</taxon>
        <taxon>Thiospirochaeta</taxon>
    </lineage>
</organism>
<evidence type="ECO:0000313" key="2">
    <source>
        <dbReference type="EMBL" id="QEN06318.1"/>
    </source>
</evidence>
<dbReference type="Pfam" id="PF01042">
    <property type="entry name" value="Ribonuc_L-PSP"/>
    <property type="match status" value="1"/>
</dbReference>
<dbReference type="FunFam" id="3.30.1330.40:FF:000001">
    <property type="entry name" value="L-PSP family endoribonuclease"/>
    <property type="match status" value="1"/>
</dbReference>
<dbReference type="CDD" id="cd00448">
    <property type="entry name" value="YjgF_YER057c_UK114_family"/>
    <property type="match status" value="1"/>
</dbReference>
<evidence type="ECO:0000313" key="3">
    <source>
        <dbReference type="Proteomes" id="UP000323824"/>
    </source>
</evidence>